<dbReference type="AlphaFoldDB" id="E3MZD0"/>
<dbReference type="EMBL" id="DS268500">
    <property type="protein sequence ID" value="EFP12869.1"/>
    <property type="molecule type" value="Genomic_DNA"/>
</dbReference>
<sequence length="382" mass="42059">MQDSTPRTVKAAQRKTLNDDWLKRVLRNRLSQLSAQELCSVDRPSSSSVSPATSASSSSGEASPVLEDMSNAVESSVASKPSEDVTSGKPRSSKEALEPEEPSNDGHGTGGSVGKASEDEDAEKPGSSQSTEELSNDGQEELFNDGQATEVIEPAPPAINLETVRYATVSSETNGAADKESVVVQAAEEMGQFASSSNVAPVDARPTPPAESAQPVHNEVVDVIEGPAEVIEYHDGPKTRSRSRMEAARLERNQVSSAPQGNNYEGRQEQDPPEPIQEPARYQVVLGDVTRYFAESGRRILEEGWKSFNLPSHILNQDELLEERLEEIQEEDDGPQPDAEQYQKSQPELRRSQRKRRKRTLSLPLEEPKRPRENCEFFQFIF</sequence>
<feature type="compositionally biased region" description="Basic and acidic residues" evidence="1">
    <location>
        <begin position="231"/>
        <end position="252"/>
    </location>
</feature>
<dbReference type="HOGENOM" id="CLU_724108_0_0_1"/>
<evidence type="ECO:0000313" key="2">
    <source>
        <dbReference type="EMBL" id="EFP12869.1"/>
    </source>
</evidence>
<dbReference type="Proteomes" id="UP000008281">
    <property type="component" value="Unassembled WGS sequence"/>
</dbReference>
<organism evidence="3">
    <name type="scientific">Caenorhabditis remanei</name>
    <name type="common">Caenorhabditis vulgaris</name>
    <dbReference type="NCBI Taxonomy" id="31234"/>
    <lineage>
        <taxon>Eukaryota</taxon>
        <taxon>Metazoa</taxon>
        <taxon>Ecdysozoa</taxon>
        <taxon>Nematoda</taxon>
        <taxon>Chromadorea</taxon>
        <taxon>Rhabditida</taxon>
        <taxon>Rhabditina</taxon>
        <taxon>Rhabditomorpha</taxon>
        <taxon>Rhabditoidea</taxon>
        <taxon>Rhabditidae</taxon>
        <taxon>Peloderinae</taxon>
        <taxon>Caenorhabditis</taxon>
    </lineage>
</organism>
<name>E3MZD0_CAERE</name>
<feature type="compositionally biased region" description="Acidic residues" evidence="1">
    <location>
        <begin position="134"/>
        <end position="143"/>
    </location>
</feature>
<keyword evidence="3" id="KW-1185">Reference proteome</keyword>
<accession>E3MZD0</accession>
<proteinExistence type="predicted"/>
<feature type="compositionally biased region" description="Polar residues" evidence="1">
    <location>
        <begin position="253"/>
        <end position="265"/>
    </location>
</feature>
<reference evidence="2" key="1">
    <citation type="submission" date="2007-07" db="EMBL/GenBank/DDBJ databases">
        <title>PCAP assembly of the Caenorhabditis remanei genome.</title>
        <authorList>
            <consortium name="The Caenorhabditis remanei Sequencing Consortium"/>
            <person name="Wilson R.K."/>
        </authorList>
    </citation>
    <scope>NUCLEOTIDE SEQUENCE [LARGE SCALE GENOMIC DNA]</scope>
    <source>
        <strain evidence="2">PB4641</strain>
    </source>
</reference>
<feature type="region of interest" description="Disordered" evidence="1">
    <location>
        <begin position="326"/>
        <end position="367"/>
    </location>
</feature>
<evidence type="ECO:0000256" key="1">
    <source>
        <dbReference type="SAM" id="MobiDB-lite"/>
    </source>
</evidence>
<feature type="region of interest" description="Disordered" evidence="1">
    <location>
        <begin position="33"/>
        <end position="159"/>
    </location>
</feature>
<protein>
    <submittedName>
        <fullName evidence="2">Uncharacterized protein</fullName>
    </submittedName>
</protein>
<evidence type="ECO:0000313" key="3">
    <source>
        <dbReference type="Proteomes" id="UP000008281"/>
    </source>
</evidence>
<gene>
    <name evidence="2" type="ORF">CRE_05980</name>
</gene>
<feature type="compositionally biased region" description="Low complexity" evidence="1">
    <location>
        <begin position="41"/>
        <end position="65"/>
    </location>
</feature>
<feature type="region of interest" description="Disordered" evidence="1">
    <location>
        <begin position="193"/>
        <end position="280"/>
    </location>
</feature>